<name>A0ABQ5MNN3_9MICC</name>
<dbReference type="Gene3D" id="3.40.50.12780">
    <property type="entry name" value="N-terminal domain of ligase-like"/>
    <property type="match status" value="1"/>
</dbReference>
<evidence type="ECO:0000256" key="4">
    <source>
        <dbReference type="ARBA" id="ARBA00023098"/>
    </source>
</evidence>
<evidence type="ECO:0000313" key="8">
    <source>
        <dbReference type="Proteomes" id="UP001209654"/>
    </source>
</evidence>
<gene>
    <name evidence="7" type="ORF">AHIS1636_00390</name>
</gene>
<feature type="domain" description="AMP-dependent synthetase/ligase" evidence="6">
    <location>
        <begin position="32"/>
        <end position="432"/>
    </location>
</feature>
<proteinExistence type="inferred from homology"/>
<evidence type="ECO:0000256" key="2">
    <source>
        <dbReference type="ARBA" id="ARBA00022598"/>
    </source>
</evidence>
<reference evidence="7 8" key="1">
    <citation type="journal article" date="2023" name="Int. J. Syst. Evol. Microbiol.">
        <title>Arthrobacter mangrovi sp. nov., an actinobacterium isolated from the rhizosphere of a mangrove.</title>
        <authorList>
            <person name="Hamada M."/>
            <person name="Saitou S."/>
            <person name="Enomoto N."/>
            <person name="Nanri K."/>
            <person name="Hidaka K."/>
            <person name="Miura T."/>
            <person name="Tamura T."/>
        </authorList>
    </citation>
    <scope>NUCLEOTIDE SEQUENCE [LARGE SCALE GENOMIC DNA]</scope>
    <source>
        <strain evidence="7 8">NBRC 112813</strain>
    </source>
</reference>
<dbReference type="PANTHER" id="PTHR43272">
    <property type="entry name" value="LONG-CHAIN-FATTY-ACID--COA LIGASE"/>
    <property type="match status" value="1"/>
</dbReference>
<dbReference type="Proteomes" id="UP001209654">
    <property type="component" value="Unassembled WGS sequence"/>
</dbReference>
<keyword evidence="8" id="KW-1185">Reference proteome</keyword>
<evidence type="ECO:0000256" key="3">
    <source>
        <dbReference type="ARBA" id="ARBA00022832"/>
    </source>
</evidence>
<accession>A0ABQ5MNN3</accession>
<sequence>MREAATELLARMPEGTNITDLLVSRQRREPGRALYAVKRNGAWTDVSAAELHGQVSALAKGLINAGVEPGDRIAVMSKTRYEWTLVDLASWYAGAVVVPIYETSSPHQVQWILADSGAKLVFAEDAARAGTVQRSMQELPEPLPVWTMTGPGSGLLELQAKGADVTDDELEQARTSRTLEDPASLVYTSGTTGRPKGCIITHGNFAELAVNTTEFLAEILKEPGAKSLMFLPLAHVLARAVQVICLAAGVKMGHTGNMGELIEDLGTYNPTFLLVVPRVFEKVYATARQKAEDGGKVRIFDAAAATAIAWSKAVDAESRGEGVGPSLLLKAKRVVFNKLVYARLRAAFGGQVGFTVSGASALSPELAHFFTGIGIPVLEGYGLTESTAPATVNLPNRNKIGTVGLPLPGTTVRIADDGEVLIKGIGITRGYHHNDEANAAGFADGFFRTGDLGRLDDDGFLTITGRKKDLLVTAGGKNVAPGPLEDALREHLLVAQGVVIGEGRPFVAALLGLDPEGLARWCRTHGKLQLDIGAAATDPDVLAELQRAVDHANRLVSRAEQIRKFSVLRQELTEASGHMTPSLKLKRNQVIEDFATEVERLYGKP</sequence>
<dbReference type="PROSITE" id="PS00455">
    <property type="entry name" value="AMP_BINDING"/>
    <property type="match status" value="1"/>
</dbReference>
<evidence type="ECO:0000256" key="1">
    <source>
        <dbReference type="ARBA" id="ARBA00006432"/>
    </source>
</evidence>
<dbReference type="RefSeq" id="WP_264793792.1">
    <property type="nucleotide sequence ID" value="NZ_BRVS01000001.1"/>
</dbReference>
<dbReference type="SUPFAM" id="SSF56801">
    <property type="entry name" value="Acetyl-CoA synthetase-like"/>
    <property type="match status" value="1"/>
</dbReference>
<protein>
    <recommendedName>
        <fullName evidence="5">Acyl-CoA synthetase</fullName>
    </recommendedName>
</protein>
<evidence type="ECO:0000259" key="6">
    <source>
        <dbReference type="Pfam" id="PF00501"/>
    </source>
</evidence>
<dbReference type="InterPro" id="IPR000873">
    <property type="entry name" value="AMP-dep_synth/lig_dom"/>
</dbReference>
<keyword evidence="2 7" id="KW-0436">Ligase</keyword>
<keyword evidence="3" id="KW-0276">Fatty acid metabolism</keyword>
<dbReference type="CDD" id="cd05907">
    <property type="entry name" value="VL_LC_FACS_like"/>
    <property type="match status" value="1"/>
</dbReference>
<organism evidence="7 8">
    <name type="scientific">Arthrobacter mangrovi</name>
    <dbReference type="NCBI Taxonomy" id="2966350"/>
    <lineage>
        <taxon>Bacteria</taxon>
        <taxon>Bacillati</taxon>
        <taxon>Actinomycetota</taxon>
        <taxon>Actinomycetes</taxon>
        <taxon>Micrococcales</taxon>
        <taxon>Micrococcaceae</taxon>
        <taxon>Arthrobacter</taxon>
    </lineage>
</organism>
<dbReference type="Pfam" id="PF23562">
    <property type="entry name" value="AMP-binding_C_3"/>
    <property type="match status" value="1"/>
</dbReference>
<evidence type="ECO:0000256" key="5">
    <source>
        <dbReference type="ARBA" id="ARBA00032875"/>
    </source>
</evidence>
<dbReference type="InterPro" id="IPR042099">
    <property type="entry name" value="ANL_N_sf"/>
</dbReference>
<keyword evidence="4" id="KW-0443">Lipid metabolism</keyword>
<dbReference type="GO" id="GO:0016874">
    <property type="term" value="F:ligase activity"/>
    <property type="evidence" value="ECO:0007669"/>
    <property type="project" value="UniProtKB-KW"/>
</dbReference>
<evidence type="ECO:0000313" key="7">
    <source>
        <dbReference type="EMBL" id="GLB65600.1"/>
    </source>
</evidence>
<dbReference type="EMBL" id="BRVS01000001">
    <property type="protein sequence ID" value="GLB65600.1"/>
    <property type="molecule type" value="Genomic_DNA"/>
</dbReference>
<dbReference type="Pfam" id="PF00501">
    <property type="entry name" value="AMP-binding"/>
    <property type="match status" value="1"/>
</dbReference>
<comment type="similarity">
    <text evidence="1">Belongs to the ATP-dependent AMP-binding enzyme family.</text>
</comment>
<comment type="caution">
    <text evidence="7">The sequence shown here is derived from an EMBL/GenBank/DDBJ whole genome shotgun (WGS) entry which is preliminary data.</text>
</comment>
<dbReference type="InterPro" id="IPR020845">
    <property type="entry name" value="AMP-binding_CS"/>
</dbReference>
<dbReference type="PANTHER" id="PTHR43272:SF32">
    <property type="entry name" value="AMP-DEPENDENT SYNTHETASE_LIGASE DOMAIN-CONTAINING PROTEIN"/>
    <property type="match status" value="1"/>
</dbReference>